<keyword evidence="5" id="KW-0862">Zinc</keyword>
<evidence type="ECO:0000256" key="5">
    <source>
        <dbReference type="ARBA" id="ARBA00022833"/>
    </source>
</evidence>
<feature type="domain" description="C2H2-type" evidence="12">
    <location>
        <begin position="447"/>
        <end position="474"/>
    </location>
</feature>
<evidence type="ECO:0000256" key="11">
    <source>
        <dbReference type="SAM" id="Phobius"/>
    </source>
</evidence>
<dbReference type="SMART" id="SM00431">
    <property type="entry name" value="SCAN"/>
    <property type="match status" value="1"/>
</dbReference>
<dbReference type="PANTHER" id="PTHR23226:SF190">
    <property type="entry name" value="ZINC FINGER PROTEIN 18"/>
    <property type="match status" value="1"/>
</dbReference>
<evidence type="ECO:0000256" key="6">
    <source>
        <dbReference type="ARBA" id="ARBA00023015"/>
    </source>
</evidence>
<feature type="domain" description="C2H2-type" evidence="12">
    <location>
        <begin position="324"/>
        <end position="351"/>
    </location>
</feature>
<dbReference type="AlphaFoldDB" id="A0A811ZAJ7"/>
<dbReference type="GO" id="GO:0005634">
    <property type="term" value="C:nucleus"/>
    <property type="evidence" value="ECO:0007669"/>
    <property type="project" value="UniProtKB-SubCell"/>
</dbReference>
<evidence type="ECO:0000256" key="7">
    <source>
        <dbReference type="ARBA" id="ARBA00023163"/>
    </source>
</evidence>
<keyword evidence="11" id="KW-1133">Transmembrane helix</keyword>
<dbReference type="Gene3D" id="1.10.4020.10">
    <property type="entry name" value="DNA breaking-rejoining enzymes"/>
    <property type="match status" value="1"/>
</dbReference>
<dbReference type="Gene3D" id="3.30.160.60">
    <property type="entry name" value="Classic Zinc Finger"/>
    <property type="match status" value="4"/>
</dbReference>
<keyword evidence="8 10" id="KW-0539">Nucleus</keyword>
<dbReference type="InterPro" id="IPR038269">
    <property type="entry name" value="SCAN_sf"/>
</dbReference>
<protein>
    <submittedName>
        <fullName evidence="14">(raccoon dog) hypothetical protein</fullName>
    </submittedName>
</protein>
<name>A0A811ZAJ7_NYCPR</name>
<keyword evidence="3" id="KW-0677">Repeat</keyword>
<keyword evidence="7" id="KW-0804">Transcription</keyword>
<dbReference type="SUPFAM" id="SSF57667">
    <property type="entry name" value="beta-beta-alpha zinc fingers"/>
    <property type="match status" value="2"/>
</dbReference>
<evidence type="ECO:0000259" key="13">
    <source>
        <dbReference type="PROSITE" id="PS50804"/>
    </source>
</evidence>
<feature type="transmembrane region" description="Helical" evidence="11">
    <location>
        <begin position="361"/>
        <end position="378"/>
    </location>
</feature>
<proteinExistence type="predicted"/>
<keyword evidence="11" id="KW-0812">Transmembrane</keyword>
<dbReference type="Proteomes" id="UP000645828">
    <property type="component" value="Unassembled WGS sequence"/>
</dbReference>
<keyword evidence="2" id="KW-0479">Metal-binding</keyword>
<dbReference type="InterPro" id="IPR013087">
    <property type="entry name" value="Znf_C2H2_type"/>
</dbReference>
<evidence type="ECO:0000256" key="4">
    <source>
        <dbReference type="ARBA" id="ARBA00022771"/>
    </source>
</evidence>
<feature type="domain" description="SCAN box" evidence="13">
    <location>
        <begin position="48"/>
        <end position="94"/>
    </location>
</feature>
<dbReference type="FunFam" id="3.30.160.60:FF:000003">
    <property type="entry name" value="Zinc finger protein 3 homolog"/>
    <property type="match status" value="1"/>
</dbReference>
<dbReference type="SMART" id="SM00355">
    <property type="entry name" value="ZnF_C2H2"/>
    <property type="match status" value="3"/>
</dbReference>
<keyword evidence="11" id="KW-0472">Membrane</keyword>
<keyword evidence="15" id="KW-1185">Reference proteome</keyword>
<dbReference type="PROSITE" id="PS50804">
    <property type="entry name" value="SCAN_BOX"/>
    <property type="match status" value="1"/>
</dbReference>
<keyword evidence="4 9" id="KW-0863">Zinc-finger</keyword>
<dbReference type="GO" id="GO:0000981">
    <property type="term" value="F:DNA-binding transcription factor activity, RNA polymerase II-specific"/>
    <property type="evidence" value="ECO:0007669"/>
    <property type="project" value="TreeGrafter"/>
</dbReference>
<evidence type="ECO:0000256" key="10">
    <source>
        <dbReference type="PROSITE-ProRule" id="PRU00187"/>
    </source>
</evidence>
<evidence type="ECO:0000256" key="1">
    <source>
        <dbReference type="ARBA" id="ARBA00004123"/>
    </source>
</evidence>
<organism evidence="14 15">
    <name type="scientific">Nyctereutes procyonoides</name>
    <name type="common">Raccoon dog</name>
    <name type="synonym">Canis procyonoides</name>
    <dbReference type="NCBI Taxonomy" id="34880"/>
    <lineage>
        <taxon>Eukaryota</taxon>
        <taxon>Metazoa</taxon>
        <taxon>Chordata</taxon>
        <taxon>Craniata</taxon>
        <taxon>Vertebrata</taxon>
        <taxon>Euteleostomi</taxon>
        <taxon>Mammalia</taxon>
        <taxon>Eutheria</taxon>
        <taxon>Laurasiatheria</taxon>
        <taxon>Carnivora</taxon>
        <taxon>Caniformia</taxon>
        <taxon>Canidae</taxon>
        <taxon>Nyctereutes</taxon>
    </lineage>
</organism>
<evidence type="ECO:0000259" key="12">
    <source>
        <dbReference type="PROSITE" id="PS50157"/>
    </source>
</evidence>
<comment type="subcellular location">
    <subcellularLocation>
        <location evidence="1 10">Nucleus</location>
    </subcellularLocation>
</comment>
<dbReference type="GO" id="GO:0008270">
    <property type="term" value="F:zinc ion binding"/>
    <property type="evidence" value="ECO:0007669"/>
    <property type="project" value="UniProtKB-KW"/>
</dbReference>
<dbReference type="FunFam" id="3.30.160.60:FF:000340">
    <property type="entry name" value="zinc finger protein 473 isoform X1"/>
    <property type="match status" value="1"/>
</dbReference>
<dbReference type="SUPFAM" id="SSF47353">
    <property type="entry name" value="Retrovirus capsid dimerization domain-like"/>
    <property type="match status" value="1"/>
</dbReference>
<evidence type="ECO:0000256" key="3">
    <source>
        <dbReference type="ARBA" id="ARBA00022737"/>
    </source>
</evidence>
<dbReference type="PROSITE" id="PS00028">
    <property type="entry name" value="ZINC_FINGER_C2H2_1"/>
    <property type="match status" value="3"/>
</dbReference>
<keyword evidence="6" id="KW-0805">Transcription regulation</keyword>
<gene>
    <name evidence="14" type="ORF">NYPRO_LOCUS18540</name>
</gene>
<comment type="caution">
    <text evidence="14">The sequence shown here is derived from an EMBL/GenBank/DDBJ whole genome shotgun (WGS) entry which is preliminary data.</text>
</comment>
<evidence type="ECO:0000313" key="14">
    <source>
        <dbReference type="EMBL" id="CAD7685747.1"/>
    </source>
</evidence>
<accession>A0A811ZAJ7</accession>
<dbReference type="PROSITE" id="PS50157">
    <property type="entry name" value="ZINC_FINGER_C2H2_2"/>
    <property type="match status" value="3"/>
</dbReference>
<dbReference type="EMBL" id="CAJHUB010000760">
    <property type="protein sequence ID" value="CAD7685747.1"/>
    <property type="molecule type" value="Genomic_DNA"/>
</dbReference>
<evidence type="ECO:0000256" key="2">
    <source>
        <dbReference type="ARBA" id="ARBA00022723"/>
    </source>
</evidence>
<feature type="domain" description="C2H2-type" evidence="12">
    <location>
        <begin position="296"/>
        <end position="323"/>
    </location>
</feature>
<evidence type="ECO:0000313" key="15">
    <source>
        <dbReference type="Proteomes" id="UP000645828"/>
    </source>
</evidence>
<dbReference type="Pfam" id="PF02023">
    <property type="entry name" value="SCAN"/>
    <property type="match status" value="1"/>
</dbReference>
<dbReference type="GO" id="GO:0000978">
    <property type="term" value="F:RNA polymerase II cis-regulatory region sequence-specific DNA binding"/>
    <property type="evidence" value="ECO:0007669"/>
    <property type="project" value="TreeGrafter"/>
</dbReference>
<dbReference type="PANTHER" id="PTHR23226">
    <property type="entry name" value="ZINC FINGER AND SCAN DOMAIN-CONTAINING"/>
    <property type="match status" value="1"/>
</dbReference>
<evidence type="ECO:0000256" key="9">
    <source>
        <dbReference type="PROSITE-ProRule" id="PRU00042"/>
    </source>
</evidence>
<dbReference type="InterPro" id="IPR036236">
    <property type="entry name" value="Znf_C2H2_sf"/>
</dbReference>
<sequence length="476" mass="54452">MPVELGRHLLLLPPLSKVEDSPFSDQMWPLEGNSLAPRLHTSFSGSFWLQPEVPTKEQIQEILMLGQFLTILPGQIQMWVWKQHPGSGEEAVTLWISSIQVPGQEILSEKMESLSHQVGGVKHHPEGDMEQELAMAAAPPPALQEERLIRHQDFQASFLQKEQNWDLMLETYRKTVSGGISNSKSDLTNSAEYGKELAGLHLYVSQKIPRPICIGDRQENDKEKEFWEPAFGQSPSRRTVPIVARGEERDLSETAAEGPHGPETPHLQGVWESVLQEFSACFSPKNSHWRDGETYFQCPTCKKGFLQSSDFMKHRRIHSGEKPCKCDCCGKGFSDFSGLHHHEKIHTGKKPYKCPICEKRVFFFVCVCVCVLRFYLFMRDRERDRDTGRRRSRLLTGSLMWDSIPGSHPELKADAQLLSYPGVPVRRVLFKDETLISIREFTQERKHKCSCCRKSFSWSSSLDKHQRSHLGKKPFP</sequence>
<dbReference type="InterPro" id="IPR003309">
    <property type="entry name" value="SCAN_dom"/>
</dbReference>
<evidence type="ECO:0000256" key="8">
    <source>
        <dbReference type="ARBA" id="ARBA00023242"/>
    </source>
</evidence>
<reference evidence="14" key="1">
    <citation type="submission" date="2020-12" db="EMBL/GenBank/DDBJ databases">
        <authorList>
            <consortium name="Molecular Ecology Group"/>
        </authorList>
    </citation>
    <scope>NUCLEOTIDE SEQUENCE</scope>
    <source>
        <strain evidence="14">TBG_1078</strain>
    </source>
</reference>